<dbReference type="Pfam" id="PF03004">
    <property type="entry name" value="Transposase_24"/>
    <property type="match status" value="1"/>
</dbReference>
<dbReference type="Proteomes" id="UP000027138">
    <property type="component" value="Unassembled WGS sequence"/>
</dbReference>
<dbReference type="OrthoDB" id="1741773at2759"/>
<evidence type="ECO:0000313" key="2">
    <source>
        <dbReference type="Proteomes" id="UP000027138"/>
    </source>
</evidence>
<dbReference type="EMBL" id="KK914759">
    <property type="protein sequence ID" value="KDP29281.1"/>
    <property type="molecule type" value="Genomic_DNA"/>
</dbReference>
<evidence type="ECO:0000313" key="1">
    <source>
        <dbReference type="EMBL" id="KDP29281.1"/>
    </source>
</evidence>
<organism evidence="1 2">
    <name type="scientific">Jatropha curcas</name>
    <name type="common">Barbados nut</name>
    <dbReference type="NCBI Taxonomy" id="180498"/>
    <lineage>
        <taxon>Eukaryota</taxon>
        <taxon>Viridiplantae</taxon>
        <taxon>Streptophyta</taxon>
        <taxon>Embryophyta</taxon>
        <taxon>Tracheophyta</taxon>
        <taxon>Spermatophyta</taxon>
        <taxon>Magnoliopsida</taxon>
        <taxon>eudicotyledons</taxon>
        <taxon>Gunneridae</taxon>
        <taxon>Pentapetalae</taxon>
        <taxon>rosids</taxon>
        <taxon>fabids</taxon>
        <taxon>Malpighiales</taxon>
        <taxon>Euphorbiaceae</taxon>
        <taxon>Crotonoideae</taxon>
        <taxon>Jatropheae</taxon>
        <taxon>Jatropha</taxon>
    </lineage>
</organism>
<gene>
    <name evidence="1" type="ORF">JCGZ_19449</name>
</gene>
<proteinExistence type="predicted"/>
<name>A0A067JZA1_JATCU</name>
<reference evidence="1 2" key="1">
    <citation type="journal article" date="2014" name="PLoS ONE">
        <title>Global Analysis of Gene Expression Profiles in Physic Nut (Jatropha curcas L.) Seedlings Exposed to Salt Stress.</title>
        <authorList>
            <person name="Zhang L."/>
            <person name="Zhang C."/>
            <person name="Wu P."/>
            <person name="Chen Y."/>
            <person name="Li M."/>
            <person name="Jiang H."/>
            <person name="Wu G."/>
        </authorList>
    </citation>
    <scope>NUCLEOTIDE SEQUENCE [LARGE SCALE GENOMIC DNA]</scope>
    <source>
        <strain evidence="2">cv. GZQX0401</strain>
        <tissue evidence="1">Young leaves</tissue>
    </source>
</reference>
<dbReference type="AlphaFoldDB" id="A0A067JZA1"/>
<protein>
    <submittedName>
        <fullName evidence="1">Uncharacterized protein</fullName>
    </submittedName>
</protein>
<dbReference type="PANTHER" id="PTHR33144:SF25">
    <property type="entry name" value="DUF4216 DOMAIN-CONTAINING PROTEIN"/>
    <property type="match status" value="1"/>
</dbReference>
<keyword evidence="2" id="KW-1185">Reference proteome</keyword>
<dbReference type="PANTHER" id="PTHR33144">
    <property type="entry name" value="OS10G0409366 PROTEIN-RELATED"/>
    <property type="match status" value="1"/>
</dbReference>
<accession>A0A067JZA1</accession>
<sequence>MAKRFMNYKYRLHMHCKKFYTPEEAKENPPLDVKEEDWIALYGHFEEEAFKAQSAANTGNRKQLEVLNTSGSKSYYQRLYELENSKETNEELDTPKEPIEMKLYFDTHHKKDGTWIHPQAEENYVQMEAVRAQAAMDGIEVNGRQIFEQVLKTKKYYAHGLGHGVKPRPSRELELEARLHSEKIESEKQAKELEEQI</sequence>
<dbReference type="InterPro" id="IPR004252">
    <property type="entry name" value="Probable_transposase_24"/>
</dbReference>